<feature type="domain" description="FHA" evidence="1">
    <location>
        <begin position="93"/>
        <end position="152"/>
    </location>
</feature>
<evidence type="ECO:0000313" key="3">
    <source>
        <dbReference type="Proteomes" id="UP000680038"/>
    </source>
</evidence>
<name>A0A916JEW7_9BACT</name>
<reference evidence="2" key="1">
    <citation type="submission" date="2021-04" db="EMBL/GenBank/DDBJ databases">
        <authorList>
            <person name="Rodrigo-Torres L."/>
            <person name="Arahal R. D."/>
            <person name="Lucena T."/>
        </authorList>
    </citation>
    <scope>NUCLEOTIDE SEQUENCE</scope>
    <source>
        <strain evidence="2">CECT 9275</strain>
    </source>
</reference>
<dbReference type="SUPFAM" id="SSF49879">
    <property type="entry name" value="SMAD/FHA domain"/>
    <property type="match status" value="1"/>
</dbReference>
<dbReference type="PROSITE" id="PS50006">
    <property type="entry name" value="FHA_DOMAIN"/>
    <property type="match status" value="1"/>
</dbReference>
<gene>
    <name evidence="2" type="ORF">DYBT9275_02816</name>
</gene>
<comment type="caution">
    <text evidence="2">The sequence shown here is derived from an EMBL/GenBank/DDBJ whole genome shotgun (WGS) entry which is preliminary data.</text>
</comment>
<keyword evidence="3" id="KW-1185">Reference proteome</keyword>
<dbReference type="SMART" id="SM00240">
    <property type="entry name" value="FHA"/>
    <property type="match status" value="1"/>
</dbReference>
<evidence type="ECO:0000313" key="2">
    <source>
        <dbReference type="EMBL" id="CAG5002132.1"/>
    </source>
</evidence>
<proteinExistence type="predicted"/>
<accession>A0A916JEW7</accession>
<organism evidence="2 3">
    <name type="scientific">Dyadobacter helix</name>
    <dbReference type="NCBI Taxonomy" id="2822344"/>
    <lineage>
        <taxon>Bacteria</taxon>
        <taxon>Pseudomonadati</taxon>
        <taxon>Bacteroidota</taxon>
        <taxon>Cytophagia</taxon>
        <taxon>Cytophagales</taxon>
        <taxon>Spirosomataceae</taxon>
        <taxon>Dyadobacter</taxon>
    </lineage>
</organism>
<dbReference type="InterPro" id="IPR000253">
    <property type="entry name" value="FHA_dom"/>
</dbReference>
<dbReference type="Proteomes" id="UP000680038">
    <property type="component" value="Unassembled WGS sequence"/>
</dbReference>
<sequence length="205" mass="23106">MFVTIGRCAHCKQNLVLDSKHPSLRPGNDLEIKCPKCKQITTIKVPAEKIAKPAQHKDEPDRSAIPEVSEMGWIVVHDEFTPEQTFPLKIGKNRIGRYSPDKPCEVMIKTNDTFMSRNHSVIEVKEKADGKLIYIISDIGSTNGTFINALRRLSEYDKIILLDGDTVQLGRTKIVLKTKESTQSSSEASRKVKREGYMKTVVITH</sequence>
<dbReference type="AlphaFoldDB" id="A0A916JEW7"/>
<protein>
    <recommendedName>
        <fullName evidence="1">FHA domain-containing protein</fullName>
    </recommendedName>
</protein>
<dbReference type="EMBL" id="CAJRAF010000002">
    <property type="protein sequence ID" value="CAG5002132.1"/>
    <property type="molecule type" value="Genomic_DNA"/>
</dbReference>
<dbReference type="CDD" id="cd00060">
    <property type="entry name" value="FHA"/>
    <property type="match status" value="1"/>
</dbReference>
<dbReference type="Pfam" id="PF00498">
    <property type="entry name" value="FHA"/>
    <property type="match status" value="1"/>
</dbReference>
<dbReference type="Gene3D" id="2.60.200.20">
    <property type="match status" value="1"/>
</dbReference>
<evidence type="ECO:0000259" key="1">
    <source>
        <dbReference type="PROSITE" id="PS50006"/>
    </source>
</evidence>
<dbReference type="InterPro" id="IPR008984">
    <property type="entry name" value="SMAD_FHA_dom_sf"/>
</dbReference>